<accession>A0A934WQC7</accession>
<protein>
    <submittedName>
        <fullName evidence="1">Type II toxin-antitoxin system RelB/DinJ family antitoxin</fullName>
    </submittedName>
</protein>
<sequence length="105" mass="11351">MSMNVASAPKTSTFQARINPEVKKEVEGILADCGLTLTEAFNAFLQQTLNVGGLPFLLTKDGDKVLREQAIALLMAELKAGEDSAKSESDWVSEEDMLAEFGLNT</sequence>
<dbReference type="AlphaFoldDB" id="A0A934WQC7"/>
<dbReference type="GO" id="GO:0006355">
    <property type="term" value="P:regulation of DNA-templated transcription"/>
    <property type="evidence" value="ECO:0007669"/>
    <property type="project" value="InterPro"/>
</dbReference>
<keyword evidence="2" id="KW-1185">Reference proteome</keyword>
<dbReference type="RefSeq" id="WP_201426790.1">
    <property type="nucleotide sequence ID" value="NZ_JAEQMG010000035.1"/>
</dbReference>
<dbReference type="Pfam" id="PF04221">
    <property type="entry name" value="RelB"/>
    <property type="match status" value="1"/>
</dbReference>
<evidence type="ECO:0000313" key="1">
    <source>
        <dbReference type="EMBL" id="MBK6087488.1"/>
    </source>
</evidence>
<proteinExistence type="predicted"/>
<gene>
    <name evidence="1" type="ORF">JKK62_02285</name>
</gene>
<evidence type="ECO:0000313" key="2">
    <source>
        <dbReference type="Proteomes" id="UP000633365"/>
    </source>
</evidence>
<organism evidence="1 2">
    <name type="scientific">Ruminococcus difficilis</name>
    <dbReference type="NCBI Taxonomy" id="2763069"/>
    <lineage>
        <taxon>Bacteria</taxon>
        <taxon>Bacillati</taxon>
        <taxon>Bacillota</taxon>
        <taxon>Clostridia</taxon>
        <taxon>Eubacteriales</taxon>
        <taxon>Oscillospiraceae</taxon>
        <taxon>Ruminococcus</taxon>
    </lineage>
</organism>
<dbReference type="Proteomes" id="UP000633365">
    <property type="component" value="Unassembled WGS sequence"/>
</dbReference>
<dbReference type="Gene3D" id="1.10.1220.10">
    <property type="entry name" value="Met repressor-like"/>
    <property type="match status" value="1"/>
</dbReference>
<reference evidence="1" key="1">
    <citation type="submission" date="2021-01" db="EMBL/GenBank/DDBJ databases">
        <title>Genome public.</title>
        <authorList>
            <person name="Liu C."/>
            <person name="Sun Q."/>
        </authorList>
    </citation>
    <scope>NUCLEOTIDE SEQUENCE</scope>
    <source>
        <strain evidence="1">M6</strain>
    </source>
</reference>
<name>A0A934WQC7_9FIRM</name>
<dbReference type="EMBL" id="JAEQMG010000035">
    <property type="protein sequence ID" value="MBK6087488.1"/>
    <property type="molecule type" value="Genomic_DNA"/>
</dbReference>
<dbReference type="InterPro" id="IPR007337">
    <property type="entry name" value="RelB/DinJ"/>
</dbReference>
<comment type="caution">
    <text evidence="1">The sequence shown here is derived from an EMBL/GenBank/DDBJ whole genome shotgun (WGS) entry which is preliminary data.</text>
</comment>
<dbReference type="InterPro" id="IPR013321">
    <property type="entry name" value="Arc_rbn_hlx_hlx"/>
</dbReference>